<dbReference type="Proteomes" id="UP000799536">
    <property type="component" value="Unassembled WGS sequence"/>
</dbReference>
<feature type="compositionally biased region" description="Basic and acidic residues" evidence="1">
    <location>
        <begin position="47"/>
        <end position="63"/>
    </location>
</feature>
<reference evidence="2" key="1">
    <citation type="journal article" date="2020" name="Stud. Mycol.">
        <title>101 Dothideomycetes genomes: a test case for predicting lifestyles and emergence of pathogens.</title>
        <authorList>
            <person name="Haridas S."/>
            <person name="Albert R."/>
            <person name="Binder M."/>
            <person name="Bloem J."/>
            <person name="Labutti K."/>
            <person name="Salamov A."/>
            <person name="Andreopoulos B."/>
            <person name="Baker S."/>
            <person name="Barry K."/>
            <person name="Bills G."/>
            <person name="Bluhm B."/>
            <person name="Cannon C."/>
            <person name="Castanera R."/>
            <person name="Culley D."/>
            <person name="Daum C."/>
            <person name="Ezra D."/>
            <person name="Gonzalez J."/>
            <person name="Henrissat B."/>
            <person name="Kuo A."/>
            <person name="Liang C."/>
            <person name="Lipzen A."/>
            <person name="Lutzoni F."/>
            <person name="Magnuson J."/>
            <person name="Mondo S."/>
            <person name="Nolan M."/>
            <person name="Ohm R."/>
            <person name="Pangilinan J."/>
            <person name="Park H.-J."/>
            <person name="Ramirez L."/>
            <person name="Alfaro M."/>
            <person name="Sun H."/>
            <person name="Tritt A."/>
            <person name="Yoshinaga Y."/>
            <person name="Zwiers L.-H."/>
            <person name="Turgeon B."/>
            <person name="Goodwin S."/>
            <person name="Spatafora J."/>
            <person name="Crous P."/>
            <person name="Grigoriev I."/>
        </authorList>
    </citation>
    <scope>NUCLEOTIDE SEQUENCE</scope>
    <source>
        <strain evidence="2">ATCC 74209</strain>
    </source>
</reference>
<feature type="compositionally biased region" description="Basic and acidic residues" evidence="1">
    <location>
        <begin position="104"/>
        <end position="114"/>
    </location>
</feature>
<feature type="compositionally biased region" description="Basic and acidic residues" evidence="1">
    <location>
        <begin position="77"/>
        <end position="92"/>
    </location>
</feature>
<dbReference type="OrthoDB" id="5334244at2759"/>
<dbReference type="EMBL" id="ML993998">
    <property type="protein sequence ID" value="KAF2200931.1"/>
    <property type="molecule type" value="Genomic_DNA"/>
</dbReference>
<gene>
    <name evidence="2" type="ORF">GQ43DRAFT_456100</name>
</gene>
<feature type="region of interest" description="Disordered" evidence="1">
    <location>
        <begin position="31"/>
        <end position="185"/>
    </location>
</feature>
<dbReference type="AlphaFoldDB" id="A0A9P4MRY7"/>
<keyword evidence="3" id="KW-1185">Reference proteome</keyword>
<organism evidence="2 3">
    <name type="scientific">Delitschia confertaspora ATCC 74209</name>
    <dbReference type="NCBI Taxonomy" id="1513339"/>
    <lineage>
        <taxon>Eukaryota</taxon>
        <taxon>Fungi</taxon>
        <taxon>Dikarya</taxon>
        <taxon>Ascomycota</taxon>
        <taxon>Pezizomycotina</taxon>
        <taxon>Dothideomycetes</taxon>
        <taxon>Pleosporomycetidae</taxon>
        <taxon>Pleosporales</taxon>
        <taxon>Delitschiaceae</taxon>
        <taxon>Delitschia</taxon>
    </lineage>
</organism>
<accession>A0A9P4MRY7</accession>
<feature type="compositionally biased region" description="Basic and acidic residues" evidence="1">
    <location>
        <begin position="141"/>
        <end position="171"/>
    </location>
</feature>
<sequence length="185" mass="19694">MSLFRSAILRSSFARPVLSAPRTRVQVAAQRFASGDYGSGEGSPVGEKPKEQGRSKATEEVEHPGPAPPKAAQKGNASHDRESSSSSKHEAQSTEASKSTPSKSDGKSTEKSGGEKGYGSKGPQPKILNENPPAENEEPEEVRKHNKEMDGRAEKAHESVSNKDAKKDKVGSKFWAGQGGADRDP</sequence>
<protein>
    <submittedName>
        <fullName evidence="2">Uncharacterized protein</fullName>
    </submittedName>
</protein>
<proteinExistence type="predicted"/>
<name>A0A9P4MRY7_9PLEO</name>
<evidence type="ECO:0000313" key="2">
    <source>
        <dbReference type="EMBL" id="KAF2200931.1"/>
    </source>
</evidence>
<comment type="caution">
    <text evidence="2">The sequence shown here is derived from an EMBL/GenBank/DDBJ whole genome shotgun (WGS) entry which is preliminary data.</text>
</comment>
<evidence type="ECO:0000256" key="1">
    <source>
        <dbReference type="SAM" id="MobiDB-lite"/>
    </source>
</evidence>
<evidence type="ECO:0000313" key="3">
    <source>
        <dbReference type="Proteomes" id="UP000799536"/>
    </source>
</evidence>